<dbReference type="PROSITE" id="PS50048">
    <property type="entry name" value="ZN2_CY6_FUNGAL_2"/>
    <property type="match status" value="1"/>
</dbReference>
<evidence type="ECO:0000256" key="2">
    <source>
        <dbReference type="ARBA" id="ARBA00022723"/>
    </source>
</evidence>
<dbReference type="OrthoDB" id="3989227at2759"/>
<keyword evidence="2" id="KW-0479">Metal-binding</keyword>
<dbReference type="GO" id="GO:0008270">
    <property type="term" value="F:zinc ion binding"/>
    <property type="evidence" value="ECO:0007669"/>
    <property type="project" value="InterPro"/>
</dbReference>
<comment type="caution">
    <text evidence="9">The sequence shown here is derived from an EMBL/GenBank/DDBJ whole genome shotgun (WGS) entry which is preliminary data.</text>
</comment>
<keyword evidence="3" id="KW-0805">Transcription regulation</keyword>
<dbReference type="SMART" id="SM00066">
    <property type="entry name" value="GAL4"/>
    <property type="match status" value="1"/>
</dbReference>
<dbReference type="EMBL" id="CAJVPA010000202">
    <property type="protein sequence ID" value="CAG8397759.1"/>
    <property type="molecule type" value="Genomic_DNA"/>
</dbReference>
<dbReference type="Gene3D" id="4.10.240.10">
    <property type="entry name" value="Zn(2)-C6 fungal-type DNA-binding domain"/>
    <property type="match status" value="1"/>
</dbReference>
<comment type="subcellular location">
    <subcellularLocation>
        <location evidence="1">Nucleus</location>
    </subcellularLocation>
</comment>
<dbReference type="GO" id="GO:0003677">
    <property type="term" value="F:DNA binding"/>
    <property type="evidence" value="ECO:0007669"/>
    <property type="project" value="UniProtKB-KW"/>
</dbReference>
<dbReference type="SMART" id="SM00906">
    <property type="entry name" value="Fungal_trans"/>
    <property type="match status" value="1"/>
</dbReference>
<sequence length="684" mass="77520">MERSVGSDIPASSETIPSRSCEKCNQRKTRCSRTIPCTSCVKLGVECIFPPPGRAPRRRKRALKAELVSRVMYLEHRLQDLGEDPKPQAPPSKHDDSHSEDTSRVSDIVFPLEPQNNESATGAATNGPFGQLITDGEGRQYVEHEALVGFQNEIMSSFSRDSSTKETRQSQFQATNPSAYMFGFRALAQSLNGLHPAPLTSHLLWETYERNVAPLVSILHKPTIHRLVRKAATNAEFLSSTDEALVFAVYFAAVASIKPEDCLETLGSDHETLIQHYRFATEQALARANFLKTRSLAVLQALVVFLTALWQAEDENFIWAMTSVAYRLAQGSGLHRDGSHLGLSPFETEMRRRLWWYIYLLDAQSSEAQAIGRLIYEGSYDTKLPLNVNDKDLSPEATEQFTERIGFTEMTFCLIRCEINIRSRQICGNSRPSLTPRRPSIEETEKNLNEINSYLEKDYLKFCDLNVPIQWTAATITRIALARSWLIAHFTLITTGELSSERWQQRRETLFQTAIDVLEFTHLLETSTETADWIWLFQMYRQWHALIFILSEICVRPASATTNRAWVIADLMFQRWQQNGPPKGWVLWKPLSRLHERAATERTKQHGVLDIEQLENNLQFPGLPCADSSQISFDWTSQVLGPDSVDPDVSGSVIDTSAMDIYREMMQGAGSIFNWDQGDVDLGD</sequence>
<dbReference type="SUPFAM" id="SSF57701">
    <property type="entry name" value="Zn2/Cys6 DNA-binding domain"/>
    <property type="match status" value="1"/>
</dbReference>
<proteinExistence type="predicted"/>
<evidence type="ECO:0000313" key="9">
    <source>
        <dbReference type="EMBL" id="CAG8397759.1"/>
    </source>
</evidence>
<dbReference type="Pfam" id="PF00172">
    <property type="entry name" value="Zn_clus"/>
    <property type="match status" value="1"/>
</dbReference>
<name>A0A9W4NMK8_9EURO</name>
<evidence type="ECO:0000313" key="10">
    <source>
        <dbReference type="Proteomes" id="UP001152646"/>
    </source>
</evidence>
<accession>A0A9W4NMK8</accession>
<protein>
    <recommendedName>
        <fullName evidence="8">Zn(2)-C6 fungal-type domain-containing protein</fullName>
    </recommendedName>
</protein>
<keyword evidence="6" id="KW-0539">Nucleus</keyword>
<dbReference type="PANTHER" id="PTHR31001:SF50">
    <property type="entry name" value="ZN(II)2CYS6 TRANSCRIPTION FACTOR (EUROFUNG)"/>
    <property type="match status" value="1"/>
</dbReference>
<evidence type="ECO:0000256" key="6">
    <source>
        <dbReference type="ARBA" id="ARBA00023242"/>
    </source>
</evidence>
<dbReference type="Proteomes" id="UP001152646">
    <property type="component" value="Unassembled WGS sequence"/>
</dbReference>
<evidence type="ECO:0000256" key="7">
    <source>
        <dbReference type="SAM" id="MobiDB-lite"/>
    </source>
</evidence>
<dbReference type="Pfam" id="PF04082">
    <property type="entry name" value="Fungal_trans"/>
    <property type="match status" value="1"/>
</dbReference>
<gene>
    <name evidence="9" type="ORF">PSALAMII_LOCUS7765</name>
</gene>
<dbReference type="InterPro" id="IPR036864">
    <property type="entry name" value="Zn2-C6_fun-type_DNA-bd_sf"/>
</dbReference>
<evidence type="ECO:0000259" key="8">
    <source>
        <dbReference type="PROSITE" id="PS50048"/>
    </source>
</evidence>
<dbReference type="GO" id="GO:0005634">
    <property type="term" value="C:nucleus"/>
    <property type="evidence" value="ECO:0007669"/>
    <property type="project" value="UniProtKB-SubCell"/>
</dbReference>
<dbReference type="GO" id="GO:0000981">
    <property type="term" value="F:DNA-binding transcription factor activity, RNA polymerase II-specific"/>
    <property type="evidence" value="ECO:0007669"/>
    <property type="project" value="InterPro"/>
</dbReference>
<evidence type="ECO:0000256" key="4">
    <source>
        <dbReference type="ARBA" id="ARBA00023125"/>
    </source>
</evidence>
<evidence type="ECO:0000256" key="3">
    <source>
        <dbReference type="ARBA" id="ARBA00023015"/>
    </source>
</evidence>
<dbReference type="InterPro" id="IPR007219">
    <property type="entry name" value="XnlR_reg_dom"/>
</dbReference>
<keyword evidence="4" id="KW-0238">DNA-binding</keyword>
<feature type="domain" description="Zn(2)-C6 fungal-type" evidence="8">
    <location>
        <begin position="20"/>
        <end position="49"/>
    </location>
</feature>
<dbReference type="PANTHER" id="PTHR31001">
    <property type="entry name" value="UNCHARACTERIZED TRANSCRIPTIONAL REGULATORY PROTEIN"/>
    <property type="match status" value="1"/>
</dbReference>
<feature type="region of interest" description="Disordered" evidence="7">
    <location>
        <begin position="80"/>
        <end position="104"/>
    </location>
</feature>
<dbReference type="GO" id="GO:0006351">
    <property type="term" value="P:DNA-templated transcription"/>
    <property type="evidence" value="ECO:0007669"/>
    <property type="project" value="InterPro"/>
</dbReference>
<organism evidence="9 10">
    <name type="scientific">Penicillium salamii</name>
    <dbReference type="NCBI Taxonomy" id="1612424"/>
    <lineage>
        <taxon>Eukaryota</taxon>
        <taxon>Fungi</taxon>
        <taxon>Dikarya</taxon>
        <taxon>Ascomycota</taxon>
        <taxon>Pezizomycotina</taxon>
        <taxon>Eurotiomycetes</taxon>
        <taxon>Eurotiomycetidae</taxon>
        <taxon>Eurotiales</taxon>
        <taxon>Aspergillaceae</taxon>
        <taxon>Penicillium</taxon>
    </lineage>
</organism>
<dbReference type="InterPro" id="IPR050613">
    <property type="entry name" value="Sec_Metabolite_Reg"/>
</dbReference>
<keyword evidence="5" id="KW-0804">Transcription</keyword>
<reference evidence="9" key="1">
    <citation type="submission" date="2021-07" db="EMBL/GenBank/DDBJ databases">
        <authorList>
            <person name="Branca A.L. A."/>
        </authorList>
    </citation>
    <scope>NUCLEOTIDE SEQUENCE</scope>
</reference>
<dbReference type="AlphaFoldDB" id="A0A9W4NMK8"/>
<evidence type="ECO:0000256" key="5">
    <source>
        <dbReference type="ARBA" id="ARBA00023163"/>
    </source>
</evidence>
<dbReference type="CDD" id="cd00067">
    <property type="entry name" value="GAL4"/>
    <property type="match status" value="1"/>
</dbReference>
<evidence type="ECO:0000256" key="1">
    <source>
        <dbReference type="ARBA" id="ARBA00004123"/>
    </source>
</evidence>
<dbReference type="CDD" id="cd12148">
    <property type="entry name" value="fungal_TF_MHR"/>
    <property type="match status" value="1"/>
</dbReference>
<dbReference type="InterPro" id="IPR001138">
    <property type="entry name" value="Zn2Cys6_DnaBD"/>
</dbReference>